<dbReference type="EMBL" id="VNJJ01000001">
    <property type="protein sequence ID" value="TVY04483.1"/>
    <property type="molecule type" value="Genomic_DNA"/>
</dbReference>
<proteinExistence type="predicted"/>
<accession>A0A559JX70</accession>
<name>A0A559JX70_9BACL</name>
<dbReference type="OrthoDB" id="2663630at2"/>
<protein>
    <submittedName>
        <fullName evidence="1">Uncharacterized protein</fullName>
    </submittedName>
</protein>
<dbReference type="RefSeq" id="WP_144698045.1">
    <property type="nucleotide sequence ID" value="NZ_VNJJ01000001.1"/>
</dbReference>
<evidence type="ECO:0000313" key="1">
    <source>
        <dbReference type="EMBL" id="TVY04483.1"/>
    </source>
</evidence>
<dbReference type="AlphaFoldDB" id="A0A559JX70"/>
<evidence type="ECO:0000313" key="2">
    <source>
        <dbReference type="Proteomes" id="UP000316330"/>
    </source>
</evidence>
<organism evidence="1 2">
    <name type="scientific">Cohnella terricola</name>
    <dbReference type="NCBI Taxonomy" id="1289167"/>
    <lineage>
        <taxon>Bacteria</taxon>
        <taxon>Bacillati</taxon>
        <taxon>Bacillota</taxon>
        <taxon>Bacilli</taxon>
        <taxon>Bacillales</taxon>
        <taxon>Paenibacillaceae</taxon>
        <taxon>Cohnella</taxon>
    </lineage>
</organism>
<reference evidence="1 2" key="1">
    <citation type="submission" date="2019-07" db="EMBL/GenBank/DDBJ databases">
        <authorList>
            <person name="Kim J."/>
        </authorList>
    </citation>
    <scope>NUCLEOTIDE SEQUENCE [LARGE SCALE GENOMIC DNA]</scope>
    <source>
        <strain evidence="1 2">G13</strain>
    </source>
</reference>
<dbReference type="Proteomes" id="UP000316330">
    <property type="component" value="Unassembled WGS sequence"/>
</dbReference>
<gene>
    <name evidence="1" type="ORF">FPZ45_02580</name>
</gene>
<keyword evidence="2" id="KW-1185">Reference proteome</keyword>
<sequence>MNDYAKRVSALKSFEVLCYSLCIHLLTEEVLAVHAAQAALLDLFADEQFWRLEDDERTKRVRRRAIARSMELLSRSKES</sequence>
<comment type="caution">
    <text evidence="1">The sequence shown here is derived from an EMBL/GenBank/DDBJ whole genome shotgun (WGS) entry which is preliminary data.</text>
</comment>